<keyword evidence="1" id="KW-0472">Membrane</keyword>
<accession>A0ABP0K1N9</accession>
<organism evidence="2 3">
    <name type="scientific">Durusdinium trenchii</name>
    <dbReference type="NCBI Taxonomy" id="1381693"/>
    <lineage>
        <taxon>Eukaryota</taxon>
        <taxon>Sar</taxon>
        <taxon>Alveolata</taxon>
        <taxon>Dinophyceae</taxon>
        <taxon>Suessiales</taxon>
        <taxon>Symbiodiniaceae</taxon>
        <taxon>Durusdinium</taxon>
    </lineage>
</organism>
<reference evidence="2 3" key="1">
    <citation type="submission" date="2024-02" db="EMBL/GenBank/DDBJ databases">
        <authorList>
            <person name="Chen Y."/>
            <person name="Shah S."/>
            <person name="Dougan E. K."/>
            <person name="Thang M."/>
            <person name="Chan C."/>
        </authorList>
    </citation>
    <scope>NUCLEOTIDE SEQUENCE [LARGE SCALE GENOMIC DNA]</scope>
</reference>
<sequence>MVFWFGYVANVLMWITAISRCCAPCCCEMTDVKCPCPCTCFHLLDVPFYLAVVVSVIPANFHHSVNMNEELYNEFPFLQELDFWQYMDVVLAIGVVLLLVAMPSTLWKVFILRRAKMSSAANRTASAAPAALPVVQAQVVGPAVAVEGNHPSESNNQVV</sequence>
<proteinExistence type="predicted"/>
<evidence type="ECO:0008006" key="4">
    <source>
        <dbReference type="Google" id="ProtNLM"/>
    </source>
</evidence>
<protein>
    <recommendedName>
        <fullName evidence="4">V-type proton ATPase subunit a</fullName>
    </recommendedName>
</protein>
<comment type="caution">
    <text evidence="2">The sequence shown here is derived from an EMBL/GenBank/DDBJ whole genome shotgun (WGS) entry which is preliminary data.</text>
</comment>
<evidence type="ECO:0000313" key="2">
    <source>
        <dbReference type="EMBL" id="CAK9020543.1"/>
    </source>
</evidence>
<dbReference type="EMBL" id="CAXAMN010007125">
    <property type="protein sequence ID" value="CAK9020543.1"/>
    <property type="molecule type" value="Genomic_DNA"/>
</dbReference>
<evidence type="ECO:0000256" key="1">
    <source>
        <dbReference type="SAM" id="Phobius"/>
    </source>
</evidence>
<keyword evidence="1" id="KW-0812">Transmembrane</keyword>
<feature type="transmembrane region" description="Helical" evidence="1">
    <location>
        <begin position="83"/>
        <end position="107"/>
    </location>
</feature>
<dbReference type="Proteomes" id="UP001642484">
    <property type="component" value="Unassembled WGS sequence"/>
</dbReference>
<name>A0ABP0K1N9_9DINO</name>
<keyword evidence="3" id="KW-1185">Reference proteome</keyword>
<keyword evidence="1" id="KW-1133">Transmembrane helix</keyword>
<gene>
    <name evidence="2" type="ORF">CCMP2556_LOCUS14096</name>
</gene>
<evidence type="ECO:0000313" key="3">
    <source>
        <dbReference type="Proteomes" id="UP001642484"/>
    </source>
</evidence>